<dbReference type="InterPro" id="IPR038959">
    <property type="entry name" value="Prp19"/>
</dbReference>
<keyword evidence="14 18" id="KW-0508">mRNA splicing</keyword>
<dbReference type="InterPro" id="IPR013915">
    <property type="entry name" value="Prp19_cc"/>
</dbReference>
<evidence type="ECO:0000259" key="19">
    <source>
        <dbReference type="PROSITE" id="PS51698"/>
    </source>
</evidence>
<feature type="domain" description="U-box" evidence="19">
    <location>
        <begin position="1"/>
        <end position="73"/>
    </location>
</feature>
<evidence type="ECO:0000256" key="15">
    <source>
        <dbReference type="ARBA" id="ARBA00023204"/>
    </source>
</evidence>
<dbReference type="CDD" id="cd00200">
    <property type="entry name" value="WD40"/>
    <property type="match status" value="1"/>
</dbReference>
<feature type="repeat" description="WD" evidence="17">
    <location>
        <begin position="465"/>
        <end position="499"/>
    </location>
</feature>
<dbReference type="InterPro" id="IPR013083">
    <property type="entry name" value="Znf_RING/FYVE/PHD"/>
</dbReference>
<comment type="subunit">
    <text evidence="18">Homotetramer.</text>
</comment>
<comment type="catalytic activity">
    <reaction evidence="1 18">
        <text>S-ubiquitinyl-[E2 ubiquitin-conjugating enzyme]-L-cysteine + [acceptor protein]-L-lysine = [E2 ubiquitin-conjugating enzyme]-L-cysteine + N(6)-ubiquitinyl-[acceptor protein]-L-lysine.</text>
        <dbReference type="EC" id="2.3.2.27"/>
    </reaction>
</comment>
<dbReference type="SMART" id="SM00504">
    <property type="entry name" value="Ubox"/>
    <property type="match status" value="1"/>
</dbReference>
<dbReference type="Gene3D" id="2.130.10.10">
    <property type="entry name" value="YVTN repeat-like/Quinoprotein amine dehydrogenase"/>
    <property type="match status" value="1"/>
</dbReference>
<proteinExistence type="inferred from homology"/>
<dbReference type="InterPro" id="IPR036322">
    <property type="entry name" value="WD40_repeat_dom_sf"/>
</dbReference>
<evidence type="ECO:0000256" key="16">
    <source>
        <dbReference type="ARBA" id="ARBA00023242"/>
    </source>
</evidence>
<dbReference type="FunFam" id="3.30.40.10:FF:000027">
    <property type="entry name" value="Pre-mRNA-processing factor 19, putative"/>
    <property type="match status" value="1"/>
</dbReference>
<accession>A0A5E4QJZ0</accession>
<keyword evidence="8 18" id="KW-0507">mRNA processing</keyword>
<dbReference type="EC" id="2.3.2.27" evidence="5 18"/>
<gene>
    <name evidence="20" type="ORF">LSINAPIS_LOCUS9642</name>
</gene>
<dbReference type="GO" id="GO:0000974">
    <property type="term" value="C:Prp19 complex"/>
    <property type="evidence" value="ECO:0007669"/>
    <property type="project" value="UniProtKB-UniRule"/>
</dbReference>
<keyword evidence="10 18" id="KW-0747">Spliceosome</keyword>
<dbReference type="AlphaFoldDB" id="A0A5E4QJZ0"/>
<feature type="repeat" description="WD" evidence="17">
    <location>
        <begin position="255"/>
        <end position="296"/>
    </location>
</feature>
<dbReference type="Pfam" id="PF04564">
    <property type="entry name" value="U-box"/>
    <property type="match status" value="1"/>
</dbReference>
<evidence type="ECO:0000256" key="18">
    <source>
        <dbReference type="RuleBase" id="RU367101"/>
    </source>
</evidence>
<dbReference type="Pfam" id="PF24814">
    <property type="entry name" value="WD40_Prp19"/>
    <property type="match status" value="1"/>
</dbReference>
<evidence type="ECO:0000313" key="20">
    <source>
        <dbReference type="EMBL" id="VVC98593.1"/>
    </source>
</evidence>
<keyword evidence="15 18" id="KW-0234">DNA repair</keyword>
<evidence type="ECO:0000256" key="11">
    <source>
        <dbReference type="ARBA" id="ARBA00022737"/>
    </source>
</evidence>
<dbReference type="EMBL" id="FZQP02003667">
    <property type="protein sequence ID" value="VVC98593.1"/>
    <property type="molecule type" value="Genomic_DNA"/>
</dbReference>
<dbReference type="Proteomes" id="UP000324832">
    <property type="component" value="Unassembled WGS sequence"/>
</dbReference>
<dbReference type="PROSITE" id="PS51698">
    <property type="entry name" value="U_BOX"/>
    <property type="match status" value="1"/>
</dbReference>
<comment type="function">
    <text evidence="18">Ubiquitin-protein ligase which is mainly involved pre-mRNA splicing and DNA repair. Required for pre-mRNA splicing as component of the spliceosome.</text>
</comment>
<evidence type="ECO:0000256" key="4">
    <source>
        <dbReference type="ARBA" id="ARBA00006388"/>
    </source>
</evidence>
<dbReference type="PROSITE" id="PS50082">
    <property type="entry name" value="WD_REPEATS_2"/>
    <property type="match status" value="4"/>
</dbReference>
<evidence type="ECO:0000256" key="1">
    <source>
        <dbReference type="ARBA" id="ARBA00000900"/>
    </source>
</evidence>
<keyword evidence="21" id="KW-1185">Reference proteome</keyword>
<evidence type="ECO:0000256" key="6">
    <source>
        <dbReference type="ARBA" id="ARBA00015618"/>
    </source>
</evidence>
<keyword evidence="11" id="KW-0677">Repeat</keyword>
<dbReference type="InterPro" id="IPR001680">
    <property type="entry name" value="WD40_rpt"/>
</dbReference>
<dbReference type="PANTHER" id="PTHR43995:SF1">
    <property type="entry name" value="PRE-MRNA-PROCESSING FACTOR 19"/>
    <property type="match status" value="1"/>
</dbReference>
<dbReference type="SUPFAM" id="SSF57850">
    <property type="entry name" value="RING/U-box"/>
    <property type="match status" value="1"/>
</dbReference>
<evidence type="ECO:0000256" key="10">
    <source>
        <dbReference type="ARBA" id="ARBA00022728"/>
    </source>
</evidence>
<dbReference type="CDD" id="cd16656">
    <property type="entry name" value="RING-Ubox_PRP19"/>
    <property type="match status" value="1"/>
</dbReference>
<keyword evidence="7 17" id="KW-0853">WD repeat</keyword>
<keyword evidence="9 18" id="KW-0808">Transferase</keyword>
<sequence>MALYCAISNEVPEAPVISPSSGCVFEKRIIEKYIIENGVDPISGKELKVEDLIEIKTPAIVKPKPPSATSIPATLKSMQDEWDALMLHAFTQRQQLQTARQELSHALYQHDAACRVIARLTKEVTAAREALATLKPQAGIVAPQPAHIAEHAAGAGGAVAVGMSAEVVARLQERATALTQERKRRGRTVPEALLPPDQIRAFITLASHPGLHSASVPGILSLDINPSDHSRLLTGGNDRNATVFNKDTEQVVAILKGHTKKVTRVIYHPDEDTVITASPDHTIRVWNVPTSQTSVILRSHDGPVTGLSLHPTGDYVLSTSTDQHWAFSDIRTGALLTKVSDSSGVSLTTAQFHPDGLIFGTGTENAQVKIWDLKEQSNVANFPGHLGAVTSISFSENGYYLATAAEDACVKLWDLRKLKNFKTIQLDEGYAIKELCFDQSGTYLAVAGTDVRVYLCRQWQELKVLNEHTASATGVRFGKHAQYIASTSMDRTLKIYGLE</sequence>
<evidence type="ECO:0000256" key="14">
    <source>
        <dbReference type="ARBA" id="ARBA00023187"/>
    </source>
</evidence>
<dbReference type="InterPro" id="IPR015943">
    <property type="entry name" value="WD40/YVTN_repeat-like_dom_sf"/>
</dbReference>
<evidence type="ECO:0000256" key="9">
    <source>
        <dbReference type="ARBA" id="ARBA00022679"/>
    </source>
</evidence>
<keyword evidence="16 18" id="KW-0539">Nucleus</keyword>
<evidence type="ECO:0000256" key="8">
    <source>
        <dbReference type="ARBA" id="ARBA00022664"/>
    </source>
</evidence>
<evidence type="ECO:0000313" key="21">
    <source>
        <dbReference type="Proteomes" id="UP000324832"/>
    </source>
</evidence>
<dbReference type="Pfam" id="PF08606">
    <property type="entry name" value="Prp19"/>
    <property type="match status" value="1"/>
</dbReference>
<protein>
    <recommendedName>
        <fullName evidence="6 18">Pre-mRNA-processing factor 19</fullName>
        <ecNumber evidence="5 18">2.3.2.27</ecNumber>
    </recommendedName>
</protein>
<dbReference type="GO" id="GO:0006281">
    <property type="term" value="P:DNA repair"/>
    <property type="evidence" value="ECO:0007669"/>
    <property type="project" value="UniProtKB-KW"/>
</dbReference>
<feature type="repeat" description="WD" evidence="17">
    <location>
        <begin position="340"/>
        <end position="381"/>
    </location>
</feature>
<dbReference type="FunFam" id="2.130.10.10:FF:000043">
    <property type="entry name" value="pre-mRNA-processing factor 19"/>
    <property type="match status" value="1"/>
</dbReference>
<dbReference type="GO" id="GO:0005654">
    <property type="term" value="C:nucleoplasm"/>
    <property type="evidence" value="ECO:0007669"/>
    <property type="project" value="UniProtKB-SubCell"/>
</dbReference>
<evidence type="ECO:0000256" key="5">
    <source>
        <dbReference type="ARBA" id="ARBA00012483"/>
    </source>
</evidence>
<name>A0A5E4QJZ0_9NEOP</name>
<organism evidence="20 21">
    <name type="scientific">Leptidea sinapis</name>
    <dbReference type="NCBI Taxonomy" id="189913"/>
    <lineage>
        <taxon>Eukaryota</taxon>
        <taxon>Metazoa</taxon>
        <taxon>Ecdysozoa</taxon>
        <taxon>Arthropoda</taxon>
        <taxon>Hexapoda</taxon>
        <taxon>Insecta</taxon>
        <taxon>Pterygota</taxon>
        <taxon>Neoptera</taxon>
        <taxon>Endopterygota</taxon>
        <taxon>Lepidoptera</taxon>
        <taxon>Glossata</taxon>
        <taxon>Ditrysia</taxon>
        <taxon>Papilionoidea</taxon>
        <taxon>Pieridae</taxon>
        <taxon>Dismorphiinae</taxon>
        <taxon>Leptidea</taxon>
    </lineage>
</organism>
<comment type="pathway">
    <text evidence="3 18">Protein modification; protein ubiquitination.</text>
</comment>
<evidence type="ECO:0000256" key="3">
    <source>
        <dbReference type="ARBA" id="ARBA00004906"/>
    </source>
</evidence>
<dbReference type="GO" id="GO:0070534">
    <property type="term" value="P:protein K63-linked ubiquitination"/>
    <property type="evidence" value="ECO:0007669"/>
    <property type="project" value="UniProtKB-UniRule"/>
</dbReference>
<evidence type="ECO:0000256" key="13">
    <source>
        <dbReference type="ARBA" id="ARBA00022786"/>
    </source>
</evidence>
<dbReference type="Gene3D" id="3.30.40.10">
    <property type="entry name" value="Zinc/RING finger domain, C3HC4 (zinc finger)"/>
    <property type="match status" value="1"/>
</dbReference>
<dbReference type="GO" id="GO:0000398">
    <property type="term" value="P:mRNA splicing, via spliceosome"/>
    <property type="evidence" value="ECO:0007669"/>
    <property type="project" value="InterPro"/>
</dbReference>
<evidence type="ECO:0000256" key="17">
    <source>
        <dbReference type="PROSITE-ProRule" id="PRU00221"/>
    </source>
</evidence>
<evidence type="ECO:0000256" key="7">
    <source>
        <dbReference type="ARBA" id="ARBA00022574"/>
    </source>
</evidence>
<dbReference type="OrthoDB" id="687049at2759"/>
<dbReference type="PRINTS" id="PR00320">
    <property type="entry name" value="GPROTEINBRPT"/>
</dbReference>
<dbReference type="InterPro" id="IPR055340">
    <property type="entry name" value="RING-Ubox_PRP19"/>
</dbReference>
<comment type="similarity">
    <text evidence="4 18">Belongs to the WD repeat PRP19 family.</text>
</comment>
<dbReference type="InterPro" id="IPR020472">
    <property type="entry name" value="WD40_PAC1"/>
</dbReference>
<dbReference type="PANTHER" id="PTHR43995">
    <property type="entry name" value="PRE-MRNA-PROCESSING FACTOR 19"/>
    <property type="match status" value="1"/>
</dbReference>
<reference evidence="20 21" key="1">
    <citation type="submission" date="2017-07" db="EMBL/GenBank/DDBJ databases">
        <authorList>
            <person name="Talla V."/>
            <person name="Backstrom N."/>
        </authorList>
    </citation>
    <scope>NUCLEOTIDE SEQUENCE [LARGE SCALE GENOMIC DNA]</scope>
</reference>
<keyword evidence="12 18" id="KW-0227">DNA damage</keyword>
<dbReference type="GO" id="GO:0005737">
    <property type="term" value="C:cytoplasm"/>
    <property type="evidence" value="ECO:0007669"/>
    <property type="project" value="TreeGrafter"/>
</dbReference>
<comment type="subcellular location">
    <subcellularLocation>
        <location evidence="2">Nucleus</location>
        <location evidence="2">Nucleoplasm</location>
    </subcellularLocation>
</comment>
<evidence type="ECO:0000256" key="12">
    <source>
        <dbReference type="ARBA" id="ARBA00022763"/>
    </source>
</evidence>
<feature type="repeat" description="WD" evidence="17">
    <location>
        <begin position="382"/>
        <end position="423"/>
    </location>
</feature>
<dbReference type="SUPFAM" id="SSF50978">
    <property type="entry name" value="WD40 repeat-like"/>
    <property type="match status" value="1"/>
</dbReference>
<dbReference type="GO" id="GO:0071006">
    <property type="term" value="C:U2-type catalytic step 1 spliceosome"/>
    <property type="evidence" value="ECO:0007669"/>
    <property type="project" value="TreeGrafter"/>
</dbReference>
<keyword evidence="13 18" id="KW-0833">Ubl conjugation pathway</keyword>
<dbReference type="UniPathway" id="UPA00143"/>
<evidence type="ECO:0000256" key="2">
    <source>
        <dbReference type="ARBA" id="ARBA00004642"/>
    </source>
</evidence>
<dbReference type="PROSITE" id="PS50294">
    <property type="entry name" value="WD_REPEATS_REGION"/>
    <property type="match status" value="3"/>
</dbReference>
<dbReference type="InterPro" id="IPR003613">
    <property type="entry name" value="Ubox_domain"/>
</dbReference>
<dbReference type="GO" id="GO:0061630">
    <property type="term" value="F:ubiquitin protein ligase activity"/>
    <property type="evidence" value="ECO:0007669"/>
    <property type="project" value="UniProtKB-UniRule"/>
</dbReference>
<dbReference type="InterPro" id="IPR019775">
    <property type="entry name" value="WD40_repeat_CS"/>
</dbReference>
<dbReference type="SMART" id="SM00320">
    <property type="entry name" value="WD40"/>
    <property type="match status" value="7"/>
</dbReference>
<dbReference type="PROSITE" id="PS00678">
    <property type="entry name" value="WD_REPEATS_1"/>
    <property type="match status" value="2"/>
</dbReference>